<keyword evidence="2" id="KW-0597">Phosphoprotein</keyword>
<feature type="region of interest" description="Disordered" evidence="11">
    <location>
        <begin position="154"/>
        <end position="177"/>
    </location>
</feature>
<dbReference type="PANTHER" id="PTHR15484">
    <property type="entry name" value="DNA-DIRECTED RNA POLYMERASE I SUBUNIT RPA34"/>
    <property type="match status" value="1"/>
</dbReference>
<evidence type="ECO:0000256" key="6">
    <source>
        <dbReference type="ARBA" id="ARBA00063634"/>
    </source>
</evidence>
<evidence type="ECO:0000256" key="7">
    <source>
        <dbReference type="ARBA" id="ARBA00073463"/>
    </source>
</evidence>
<dbReference type="OMA" id="RIFDGPQ"/>
<feature type="region of interest" description="Disordered" evidence="11">
    <location>
        <begin position="211"/>
        <end position="386"/>
    </location>
</feature>
<reference evidence="12" key="1">
    <citation type="submission" date="2025-08" db="UniProtKB">
        <authorList>
            <consortium name="Ensembl"/>
        </authorList>
    </citation>
    <scope>IDENTIFICATION</scope>
</reference>
<evidence type="ECO:0000256" key="8">
    <source>
        <dbReference type="ARBA" id="ARBA00077335"/>
    </source>
</evidence>
<dbReference type="GO" id="GO:0005736">
    <property type="term" value="C:RNA polymerase I complex"/>
    <property type="evidence" value="ECO:0007669"/>
    <property type="project" value="Ensembl"/>
</dbReference>
<evidence type="ECO:0000256" key="5">
    <source>
        <dbReference type="ARBA" id="ARBA00061467"/>
    </source>
</evidence>
<dbReference type="AlphaFoldDB" id="A0A8C6W7T9"/>
<evidence type="ECO:0000313" key="12">
    <source>
        <dbReference type="Ensembl" id="ENSNGAP00000013850.1"/>
    </source>
</evidence>
<reference evidence="12" key="2">
    <citation type="submission" date="2025-09" db="UniProtKB">
        <authorList>
            <consortium name="Ensembl"/>
        </authorList>
    </citation>
    <scope>IDENTIFICATION</scope>
</reference>
<evidence type="ECO:0000256" key="10">
    <source>
        <dbReference type="ARBA" id="ARBA00083122"/>
    </source>
</evidence>
<dbReference type="GO" id="GO:0009303">
    <property type="term" value="P:rRNA transcription"/>
    <property type="evidence" value="ECO:0007669"/>
    <property type="project" value="Ensembl"/>
</dbReference>
<dbReference type="GO" id="GO:0006360">
    <property type="term" value="P:transcription by RNA polymerase I"/>
    <property type="evidence" value="ECO:0007669"/>
    <property type="project" value="InterPro"/>
</dbReference>
<name>A0A8C6W7T9_NANGA</name>
<evidence type="ECO:0000256" key="11">
    <source>
        <dbReference type="SAM" id="MobiDB-lite"/>
    </source>
</evidence>
<protein>
    <recommendedName>
        <fullName evidence="7">DNA-directed RNA polymerase I subunit RPA34</fullName>
    </recommendedName>
    <alternativeName>
        <fullName evidence="9">A34.5</fullName>
    </alternativeName>
    <alternativeName>
        <fullName evidence="10">DNA-directed RNA polymerase I subunit G</fullName>
    </alternativeName>
    <alternativeName>
        <fullName evidence="8">RNA polymerase I-associated factor PAF49</fullName>
    </alternativeName>
</protein>
<keyword evidence="13" id="KW-1185">Reference proteome</keyword>
<comment type="subunit">
    <text evidence="6">Component of the RNA polymerase I (Pol I) complex consisting of 13 subunits: a ten-subunit catalytic core composed of POLR1A/RPA1, POLR1B/RPA2, POLR1C/RPAC1, POLR1D/RPAC2, POLR1H/RPA12, POLR2E/RPABC1, POLR2F/RPABC2, POLR2H/RPABC3, POLR2K/RPABC4 and POLR2L/RPABC5; a mobile stalk subunit POLR1F/RPA43 protruding from the core and additional subunits homologous to general transcription factors POLR1E/RPA49 and POLR1G/RPA34. Forms a heterodimer with POLR1E/RPA49. Part of Pol I pre-initiation complex (PIC), in which Pol I core assembles with RRN3 and promoter-bound UTBF and SL1/TIF-IB complex. Interacts with TAF1A thereby associates with the SL1/TIF-IB complex. Interacts with UBTF. Interacts with POLR1E/PRAF1 through its N-terminal region.</text>
</comment>
<feature type="compositionally biased region" description="Basic and acidic residues" evidence="11">
    <location>
        <begin position="326"/>
        <end position="339"/>
    </location>
</feature>
<dbReference type="GO" id="GO:0003723">
    <property type="term" value="F:RNA binding"/>
    <property type="evidence" value="ECO:0007669"/>
    <property type="project" value="TreeGrafter"/>
</dbReference>
<dbReference type="Pfam" id="PF08208">
    <property type="entry name" value="RNA_polI_A34"/>
    <property type="match status" value="1"/>
</dbReference>
<evidence type="ECO:0000256" key="9">
    <source>
        <dbReference type="ARBA" id="ARBA00079154"/>
    </source>
</evidence>
<evidence type="ECO:0000256" key="2">
    <source>
        <dbReference type="ARBA" id="ARBA00022553"/>
    </source>
</evidence>
<keyword evidence="4" id="KW-0539">Nucleus</keyword>
<dbReference type="InterPro" id="IPR013240">
    <property type="entry name" value="DNA-dir_RNA_pol1_su_RPA34"/>
</dbReference>
<feature type="compositionally biased region" description="Polar residues" evidence="11">
    <location>
        <begin position="163"/>
        <end position="173"/>
    </location>
</feature>
<comment type="similarity">
    <text evidence="5">Belongs to the eukaryotic RPA34 RNA polymerase subunit family.</text>
</comment>
<dbReference type="PANTHER" id="PTHR15484:SF8">
    <property type="entry name" value="DNA-DIRECTED RNA POLYMERASE I SUBUNIT RPA34"/>
    <property type="match status" value="1"/>
</dbReference>
<evidence type="ECO:0000313" key="13">
    <source>
        <dbReference type="Proteomes" id="UP000694381"/>
    </source>
</evidence>
<evidence type="ECO:0000256" key="1">
    <source>
        <dbReference type="ARBA" id="ARBA00004604"/>
    </source>
</evidence>
<keyword evidence="3" id="KW-0007">Acetylation</keyword>
<comment type="subcellular location">
    <subcellularLocation>
        <location evidence="1">Nucleus</location>
        <location evidence="1">Nucleolus</location>
    </subcellularLocation>
</comment>
<sequence>MEGTPACGASRFSCPANFTAVSPASDPPRFSLEALTGPDTELWFIQAPVDFVPQCLNGRRVPLSGSQIVKGKLDGKRHRYQVLSSSSPQAGEATLLAPSVEAGGGLTCAPAPHGNLKIIEGPQESLLLGIPLQPIPTSLPPQIPSGLRPRFSAFGGSLPVTGPGSTSALSSPNLGKRKKKRQVLEAVAAQESVNGHGAVEVDTACGDIEMDSGKKKKKKKQVNEVEAMEPPLGLPFPSTTSYKKKKKSKGAETVQPELGLEAVVEAQPPDGVILSLAKKRKRQKEIEGPEPTEGTTATSQPQVGMESQEEAMLLSPKKKKRKEKRQKPDMGLHGSKMEPELPGELGLQAGLVSPKKKKKEKQRVTEAALPPDLEPQEAPATSKQKE</sequence>
<dbReference type="Proteomes" id="UP000694381">
    <property type="component" value="Unassembled WGS sequence"/>
</dbReference>
<dbReference type="Gene3D" id="6.20.250.70">
    <property type="match status" value="1"/>
</dbReference>
<dbReference type="FunFam" id="6.20.250.70:FF:000001">
    <property type="entry name" value="DNA-directed RNA polymerase I subunit RPA34"/>
    <property type="match status" value="1"/>
</dbReference>
<proteinExistence type="inferred from homology"/>
<dbReference type="GeneTree" id="ENSGT00450000040362"/>
<organism evidence="12 13">
    <name type="scientific">Nannospalax galili</name>
    <name type="common">Northern Israeli blind subterranean mole rat</name>
    <name type="synonym">Spalax galili</name>
    <dbReference type="NCBI Taxonomy" id="1026970"/>
    <lineage>
        <taxon>Eukaryota</taxon>
        <taxon>Metazoa</taxon>
        <taxon>Chordata</taxon>
        <taxon>Craniata</taxon>
        <taxon>Vertebrata</taxon>
        <taxon>Euteleostomi</taxon>
        <taxon>Mammalia</taxon>
        <taxon>Eutheria</taxon>
        <taxon>Euarchontoglires</taxon>
        <taxon>Glires</taxon>
        <taxon>Rodentia</taxon>
        <taxon>Myomorpha</taxon>
        <taxon>Muroidea</taxon>
        <taxon>Spalacidae</taxon>
        <taxon>Spalacinae</taxon>
        <taxon>Nannospalax</taxon>
    </lineage>
</organism>
<dbReference type="Ensembl" id="ENSNGAT00000019434.1">
    <property type="protein sequence ID" value="ENSNGAP00000013850.1"/>
    <property type="gene ID" value="ENSNGAG00000015313.1"/>
</dbReference>
<accession>A0A8C6W7T9</accession>
<evidence type="ECO:0000256" key="3">
    <source>
        <dbReference type="ARBA" id="ARBA00022990"/>
    </source>
</evidence>
<evidence type="ECO:0000256" key="4">
    <source>
        <dbReference type="ARBA" id="ARBA00023242"/>
    </source>
</evidence>
<gene>
    <name evidence="12" type="primary">Polr1g</name>
</gene>
<feature type="compositionally biased region" description="Basic residues" evidence="11">
    <location>
        <begin position="316"/>
        <end position="325"/>
    </location>
</feature>